<evidence type="ECO:0000256" key="1">
    <source>
        <dbReference type="ARBA" id="ARBA00005560"/>
    </source>
</evidence>
<reference evidence="4" key="1">
    <citation type="submission" date="2023-03" db="EMBL/GenBank/DDBJ databases">
        <authorList>
            <person name="Julca I."/>
        </authorList>
    </citation>
    <scope>NUCLEOTIDE SEQUENCE</scope>
</reference>
<comment type="similarity">
    <text evidence="1">Belongs to the TBP family.</text>
</comment>
<dbReference type="InterPro" id="IPR000814">
    <property type="entry name" value="TBP"/>
</dbReference>
<evidence type="ECO:0000256" key="2">
    <source>
        <dbReference type="ARBA" id="ARBA00023125"/>
    </source>
</evidence>
<name>A0AAV1E8I3_OLDCO</name>
<evidence type="ECO:0000256" key="3">
    <source>
        <dbReference type="ARBA" id="ARBA00023163"/>
    </source>
</evidence>
<keyword evidence="5" id="KW-1185">Reference proteome</keyword>
<keyword evidence="2" id="KW-0238">DNA-binding</keyword>
<dbReference type="Gene3D" id="3.30.310.10">
    <property type="entry name" value="TATA-Binding Protein"/>
    <property type="match status" value="1"/>
</dbReference>
<organism evidence="4 5">
    <name type="scientific">Oldenlandia corymbosa var. corymbosa</name>
    <dbReference type="NCBI Taxonomy" id="529605"/>
    <lineage>
        <taxon>Eukaryota</taxon>
        <taxon>Viridiplantae</taxon>
        <taxon>Streptophyta</taxon>
        <taxon>Embryophyta</taxon>
        <taxon>Tracheophyta</taxon>
        <taxon>Spermatophyta</taxon>
        <taxon>Magnoliopsida</taxon>
        <taxon>eudicotyledons</taxon>
        <taxon>Gunneridae</taxon>
        <taxon>Pentapetalae</taxon>
        <taxon>asterids</taxon>
        <taxon>lamiids</taxon>
        <taxon>Gentianales</taxon>
        <taxon>Rubiaceae</taxon>
        <taxon>Rubioideae</taxon>
        <taxon>Spermacoceae</taxon>
        <taxon>Hedyotis-Oldenlandia complex</taxon>
        <taxon>Oldenlandia</taxon>
    </lineage>
</organism>
<dbReference type="Pfam" id="PF00352">
    <property type="entry name" value="TBP"/>
    <property type="match status" value="1"/>
</dbReference>
<dbReference type="SUPFAM" id="SSF55945">
    <property type="entry name" value="TATA-box binding protein-like"/>
    <property type="match status" value="1"/>
</dbReference>
<accession>A0AAV1E8I3</accession>
<proteinExistence type="inferred from homology"/>
<evidence type="ECO:0000313" key="4">
    <source>
        <dbReference type="EMBL" id="CAI9116002.1"/>
    </source>
</evidence>
<dbReference type="EMBL" id="OX459125">
    <property type="protein sequence ID" value="CAI9116002.1"/>
    <property type="molecule type" value="Genomic_DNA"/>
</dbReference>
<dbReference type="PANTHER" id="PTHR10126">
    <property type="entry name" value="TATA-BOX BINDING PROTEIN"/>
    <property type="match status" value="1"/>
</dbReference>
<protein>
    <submittedName>
        <fullName evidence="4">OLC1v1017038C1</fullName>
    </submittedName>
</protein>
<gene>
    <name evidence="4" type="ORF">OLC1_LOCUS22402</name>
</gene>
<dbReference type="Proteomes" id="UP001161247">
    <property type="component" value="Chromosome 8"/>
</dbReference>
<dbReference type="GO" id="GO:0003677">
    <property type="term" value="F:DNA binding"/>
    <property type="evidence" value="ECO:0007669"/>
    <property type="project" value="UniProtKB-KW"/>
</dbReference>
<keyword evidence="3" id="KW-0804">Transcription</keyword>
<dbReference type="AlphaFoldDB" id="A0AAV1E8I3"/>
<evidence type="ECO:0000313" key="5">
    <source>
        <dbReference type="Proteomes" id="UP001161247"/>
    </source>
</evidence>
<dbReference type="GO" id="GO:0006352">
    <property type="term" value="P:DNA-templated transcription initiation"/>
    <property type="evidence" value="ECO:0007669"/>
    <property type="project" value="InterPro"/>
</dbReference>
<sequence>MLNLSNKLDFVVEGLFVPCLIASTVLLDCRLDLPCVATRLLNAEYDPKARIYVSPCCAYGEERSTEALFYASGMMVCIGGKSEAEAQLAARKYTRLIQKIGFPVKFKDFTIVRSATSGYVSLLEVFVAWISLKKEISVNTFILLTKDLVGYPMFYSAIGQLLFQRLNLIEIKMVKLNTLLNRVKEEISEDTCIKLTKELVGDWVYNDAFAQVCSQMRSDVPLPEKPRVAEQLVEGFGSSINVRWV</sequence>
<dbReference type="InterPro" id="IPR012295">
    <property type="entry name" value="TBP_dom_sf"/>
</dbReference>